<gene>
    <name evidence="6" type="ORF">SAMN06297229_1604</name>
</gene>
<accession>A0A1Y6F4V2</accession>
<dbReference type="InterPro" id="IPR036877">
    <property type="entry name" value="SUI1_dom_sf"/>
</dbReference>
<dbReference type="OrthoDB" id="9792915at2"/>
<dbReference type="FunFam" id="3.30.780.10:FF:000002">
    <property type="entry name" value="Stress response translation initiation inhibitor"/>
    <property type="match status" value="1"/>
</dbReference>
<dbReference type="GO" id="GO:0003729">
    <property type="term" value="F:mRNA binding"/>
    <property type="evidence" value="ECO:0007669"/>
    <property type="project" value="TreeGrafter"/>
</dbReference>
<feature type="compositionally biased region" description="Basic and acidic residues" evidence="4">
    <location>
        <begin position="18"/>
        <end position="27"/>
    </location>
</feature>
<evidence type="ECO:0000256" key="4">
    <source>
        <dbReference type="SAM" id="MobiDB-lite"/>
    </source>
</evidence>
<dbReference type="NCBIfam" id="TIGR01158">
    <property type="entry name" value="SUI1_rel"/>
    <property type="match status" value="1"/>
</dbReference>
<dbReference type="CDD" id="cd11567">
    <property type="entry name" value="YciH_like"/>
    <property type="match status" value="1"/>
</dbReference>
<dbReference type="Pfam" id="PF01253">
    <property type="entry name" value="SUI1"/>
    <property type="match status" value="1"/>
</dbReference>
<dbReference type="PIRSF" id="PIRSF037511">
    <property type="entry name" value="Transl_init_SUI1_pro"/>
    <property type="match status" value="1"/>
</dbReference>
<evidence type="ECO:0000313" key="6">
    <source>
        <dbReference type="EMBL" id="SMQ67423.1"/>
    </source>
</evidence>
<dbReference type="PANTHER" id="PTHR12789:SF0">
    <property type="entry name" value="DENSITY-REGULATED PROTEIN"/>
    <property type="match status" value="1"/>
</dbReference>
<comment type="similarity">
    <text evidence="1">Belongs to the SUI1 family.</text>
</comment>
<dbReference type="InterPro" id="IPR001950">
    <property type="entry name" value="SUI1"/>
</dbReference>
<feature type="region of interest" description="Disordered" evidence="4">
    <location>
        <begin position="15"/>
        <end position="34"/>
    </location>
</feature>
<dbReference type="RefSeq" id="WP_086434651.1">
    <property type="nucleotide sequence ID" value="NZ_FXWH01000001.1"/>
</dbReference>
<evidence type="ECO:0000259" key="5">
    <source>
        <dbReference type="PROSITE" id="PS50296"/>
    </source>
</evidence>
<evidence type="ECO:0000313" key="7">
    <source>
        <dbReference type="Proteomes" id="UP000194450"/>
    </source>
</evidence>
<dbReference type="EMBL" id="FXWH01000001">
    <property type="protein sequence ID" value="SMQ67423.1"/>
    <property type="molecule type" value="Genomic_DNA"/>
</dbReference>
<dbReference type="GO" id="GO:0002188">
    <property type="term" value="P:translation reinitiation"/>
    <property type="evidence" value="ECO:0007669"/>
    <property type="project" value="TreeGrafter"/>
</dbReference>
<proteinExistence type="inferred from homology"/>
<dbReference type="SUPFAM" id="SSF55159">
    <property type="entry name" value="eIF1-like"/>
    <property type="match status" value="1"/>
</dbReference>
<evidence type="ECO:0000256" key="3">
    <source>
        <dbReference type="ARBA" id="ARBA00022917"/>
    </source>
</evidence>
<dbReference type="InterPro" id="IPR050318">
    <property type="entry name" value="DENR/SUI1_TIF"/>
</dbReference>
<keyword evidence="7" id="KW-1185">Reference proteome</keyword>
<dbReference type="GO" id="GO:0001731">
    <property type="term" value="P:formation of translation preinitiation complex"/>
    <property type="evidence" value="ECO:0007669"/>
    <property type="project" value="TreeGrafter"/>
</dbReference>
<dbReference type="NCBIfam" id="NF006536">
    <property type="entry name" value="PRK09019.1"/>
    <property type="match status" value="1"/>
</dbReference>
<feature type="domain" description="SUI1" evidence="5">
    <location>
        <begin position="37"/>
        <end position="103"/>
    </location>
</feature>
<reference evidence="7" key="1">
    <citation type="submission" date="2017-04" db="EMBL/GenBank/DDBJ databases">
        <authorList>
            <person name="Varghese N."/>
            <person name="Submissions S."/>
        </authorList>
    </citation>
    <scope>NUCLEOTIDE SEQUENCE [LARGE SCALE GENOMIC DNA]</scope>
</reference>
<dbReference type="InterPro" id="IPR005872">
    <property type="entry name" value="SUI1_arc_bac"/>
</dbReference>
<dbReference type="AlphaFoldDB" id="A0A1Y6F4V2"/>
<keyword evidence="2" id="KW-0810">Translation regulation</keyword>
<name>A0A1Y6F4V2_9GAMM</name>
<evidence type="ECO:0000256" key="2">
    <source>
        <dbReference type="ARBA" id="ARBA00022845"/>
    </source>
</evidence>
<dbReference type="Gene3D" id="3.30.780.10">
    <property type="entry name" value="SUI1-like domain"/>
    <property type="match status" value="1"/>
</dbReference>
<dbReference type="PANTHER" id="PTHR12789">
    <property type="entry name" value="DENSITY-REGULATED PROTEIN HOMOLOG"/>
    <property type="match status" value="1"/>
</dbReference>
<dbReference type="PROSITE" id="PS50296">
    <property type="entry name" value="SUI1"/>
    <property type="match status" value="1"/>
</dbReference>
<dbReference type="GO" id="GO:0003743">
    <property type="term" value="F:translation initiation factor activity"/>
    <property type="evidence" value="ECO:0007669"/>
    <property type="project" value="UniProtKB-KW"/>
</dbReference>
<keyword evidence="6" id="KW-0396">Initiation factor</keyword>
<organism evidence="6 7">
    <name type="scientific">Pseudidiomarina planktonica</name>
    <dbReference type="NCBI Taxonomy" id="1323738"/>
    <lineage>
        <taxon>Bacteria</taxon>
        <taxon>Pseudomonadati</taxon>
        <taxon>Pseudomonadota</taxon>
        <taxon>Gammaproteobacteria</taxon>
        <taxon>Alteromonadales</taxon>
        <taxon>Idiomarinaceae</taxon>
        <taxon>Pseudidiomarina</taxon>
    </lineage>
</organism>
<dbReference type="Proteomes" id="UP000194450">
    <property type="component" value="Unassembled WGS sequence"/>
</dbReference>
<protein>
    <submittedName>
        <fullName evidence="6">Translation initiation factor 1 (eIF-1/SUI1)</fullName>
    </submittedName>
</protein>
<evidence type="ECO:0000256" key="1">
    <source>
        <dbReference type="ARBA" id="ARBA00005422"/>
    </source>
</evidence>
<dbReference type="GO" id="GO:0006417">
    <property type="term" value="P:regulation of translation"/>
    <property type="evidence" value="ECO:0007669"/>
    <property type="project" value="UniProtKB-KW"/>
</dbReference>
<keyword evidence="3" id="KW-0648">Protein biosynthesis</keyword>
<sequence>MSNLSDQLSQLVYSTDAGRIEPSKEEPAPPVGDGVVRITRQTKGRKGKGVTIITGIEKNEAELKQLAKQLKRICGVGGAVKNFTIELQGDQRDVVKAWLEQQKFKVKLAGG</sequence>